<gene>
    <name evidence="2" type="ORF">PGTUg99_001647</name>
</gene>
<dbReference type="Proteomes" id="UP000325313">
    <property type="component" value="Unassembled WGS sequence"/>
</dbReference>
<feature type="transmembrane region" description="Helical" evidence="1">
    <location>
        <begin position="20"/>
        <end position="38"/>
    </location>
</feature>
<proteinExistence type="predicted"/>
<protein>
    <submittedName>
        <fullName evidence="2">Uncharacterized protein</fullName>
    </submittedName>
</protein>
<evidence type="ECO:0000313" key="3">
    <source>
        <dbReference type="Proteomes" id="UP000325313"/>
    </source>
</evidence>
<organism evidence="2 3">
    <name type="scientific">Puccinia graminis f. sp. tritici</name>
    <dbReference type="NCBI Taxonomy" id="56615"/>
    <lineage>
        <taxon>Eukaryota</taxon>
        <taxon>Fungi</taxon>
        <taxon>Dikarya</taxon>
        <taxon>Basidiomycota</taxon>
        <taxon>Pucciniomycotina</taxon>
        <taxon>Pucciniomycetes</taxon>
        <taxon>Pucciniales</taxon>
        <taxon>Pucciniaceae</taxon>
        <taxon>Puccinia</taxon>
    </lineage>
</organism>
<reference evidence="2 3" key="1">
    <citation type="submission" date="2019-05" db="EMBL/GenBank/DDBJ databases">
        <title>Emergence of the Ug99 lineage of the wheat stem rust pathogen through somatic hybridization.</title>
        <authorList>
            <person name="Li F."/>
            <person name="Upadhyaya N.M."/>
            <person name="Sperschneider J."/>
            <person name="Matny O."/>
            <person name="Nguyen-Phuc H."/>
            <person name="Mago R."/>
            <person name="Raley C."/>
            <person name="Miller M.E."/>
            <person name="Silverstein K.A.T."/>
            <person name="Henningsen E."/>
            <person name="Hirsch C.D."/>
            <person name="Visser B."/>
            <person name="Pretorius Z.A."/>
            <person name="Steffenson B.J."/>
            <person name="Schwessinger B."/>
            <person name="Dodds P.N."/>
            <person name="Figueroa M."/>
        </authorList>
    </citation>
    <scope>NUCLEOTIDE SEQUENCE [LARGE SCALE GENOMIC DNA]</scope>
    <source>
        <strain evidence="2 3">Ug99</strain>
    </source>
</reference>
<dbReference type="EMBL" id="VDEP01000066">
    <property type="protein sequence ID" value="KAA1134408.1"/>
    <property type="molecule type" value="Genomic_DNA"/>
</dbReference>
<keyword evidence="1" id="KW-0472">Membrane</keyword>
<dbReference type="AlphaFoldDB" id="A0A5B0S922"/>
<name>A0A5B0S922_PUCGR</name>
<accession>A0A5B0S922</accession>
<keyword evidence="1" id="KW-0812">Transmembrane</keyword>
<evidence type="ECO:0000256" key="1">
    <source>
        <dbReference type="SAM" id="Phobius"/>
    </source>
</evidence>
<comment type="caution">
    <text evidence="2">The sequence shown here is derived from an EMBL/GenBank/DDBJ whole genome shotgun (WGS) entry which is preliminary data.</text>
</comment>
<sequence>MDDGDSTAPQSPDKYSGVSGITRLLVFAGQSVATIFQFQRKIMFGRQNRRSALRW</sequence>
<evidence type="ECO:0000313" key="2">
    <source>
        <dbReference type="EMBL" id="KAA1134408.1"/>
    </source>
</evidence>
<keyword evidence="1" id="KW-1133">Transmembrane helix</keyword>